<dbReference type="Pfam" id="PF07685">
    <property type="entry name" value="GATase_3"/>
    <property type="match status" value="1"/>
</dbReference>
<dbReference type="InterPro" id="IPR029062">
    <property type="entry name" value="Class_I_gatase-like"/>
</dbReference>
<dbReference type="InterPro" id="IPR011698">
    <property type="entry name" value="GATase_3"/>
</dbReference>
<feature type="region of interest" description="Disordered" evidence="7">
    <location>
        <begin position="1117"/>
        <end position="1141"/>
    </location>
</feature>
<accession>A0A813JRT8</accession>
<feature type="compositionally biased region" description="Low complexity" evidence="7">
    <location>
        <begin position="402"/>
        <end position="411"/>
    </location>
</feature>
<evidence type="ECO:0000313" key="10">
    <source>
        <dbReference type="EMBL" id="CAE8687978.1"/>
    </source>
</evidence>
<dbReference type="InterPro" id="IPR002586">
    <property type="entry name" value="CobQ/CobB/MinD/ParA_Nub-bd_dom"/>
</dbReference>
<feature type="region of interest" description="Disordered" evidence="7">
    <location>
        <begin position="386"/>
        <end position="411"/>
    </location>
</feature>
<feature type="domain" description="CobQ/CobB/MinD/ParA nucleotide binding" evidence="8">
    <location>
        <begin position="8"/>
        <end position="200"/>
    </location>
</feature>
<evidence type="ECO:0000256" key="5">
    <source>
        <dbReference type="ARBA" id="ARBA00022842"/>
    </source>
</evidence>
<dbReference type="SUPFAM" id="SSF52540">
    <property type="entry name" value="P-loop containing nucleoside triphosphate hydrolases"/>
    <property type="match status" value="1"/>
</dbReference>
<dbReference type="NCBIfam" id="NF002204">
    <property type="entry name" value="PRK01077.1"/>
    <property type="match status" value="1"/>
</dbReference>
<feature type="region of interest" description="Disordered" evidence="7">
    <location>
        <begin position="250"/>
        <end position="276"/>
    </location>
</feature>
<feature type="compositionally biased region" description="Basic and acidic residues" evidence="7">
    <location>
        <begin position="1132"/>
        <end position="1141"/>
    </location>
</feature>
<comment type="caution">
    <text evidence="10">The sequence shown here is derived from an EMBL/GenBank/DDBJ whole genome shotgun (WGS) entry which is preliminary data.</text>
</comment>
<proteinExistence type="predicted"/>
<dbReference type="GO" id="GO:0005524">
    <property type="term" value="F:ATP binding"/>
    <property type="evidence" value="ECO:0007669"/>
    <property type="project" value="UniProtKB-KW"/>
</dbReference>
<evidence type="ECO:0008006" key="12">
    <source>
        <dbReference type="Google" id="ProtNLM"/>
    </source>
</evidence>
<dbReference type="Gene3D" id="3.40.50.300">
    <property type="entry name" value="P-loop containing nucleotide triphosphate hydrolases"/>
    <property type="match status" value="2"/>
</dbReference>
<comment type="cofactor">
    <cofactor evidence="1">
        <name>Mg(2+)</name>
        <dbReference type="ChEBI" id="CHEBI:18420"/>
    </cofactor>
</comment>
<gene>
    <name evidence="10" type="ORF">PGLA2088_LOCUS25700</name>
</gene>
<dbReference type="NCBIfam" id="TIGR00379">
    <property type="entry name" value="cobB"/>
    <property type="match status" value="1"/>
</dbReference>
<dbReference type="Gene3D" id="3.40.50.1980">
    <property type="entry name" value="Nitrogenase molybdenum iron protein domain"/>
    <property type="match status" value="2"/>
</dbReference>
<keyword evidence="3" id="KW-0547">Nucleotide-binding</keyword>
<keyword evidence="2" id="KW-0436">Ligase</keyword>
<dbReference type="PANTHER" id="PTHR43873">
    <property type="entry name" value="COBYRINATE A,C-DIAMIDE SYNTHASE"/>
    <property type="match status" value="1"/>
</dbReference>
<dbReference type="InterPro" id="IPR015915">
    <property type="entry name" value="Kelch-typ_b-propeller"/>
</dbReference>
<dbReference type="EMBL" id="CAJNNW010026827">
    <property type="protein sequence ID" value="CAE8687978.1"/>
    <property type="molecule type" value="Genomic_DNA"/>
</dbReference>
<dbReference type="Gene3D" id="3.40.50.880">
    <property type="match status" value="1"/>
</dbReference>
<feature type="region of interest" description="Disordered" evidence="7">
    <location>
        <begin position="201"/>
        <end position="221"/>
    </location>
</feature>
<dbReference type="CDD" id="cd03130">
    <property type="entry name" value="GATase1_CobB"/>
    <property type="match status" value="1"/>
</dbReference>
<protein>
    <recommendedName>
        <fullName evidence="12">Cobyrinic acid a,c-diamide synthase</fullName>
    </recommendedName>
</protein>
<feature type="compositionally biased region" description="Low complexity" evidence="7">
    <location>
        <begin position="210"/>
        <end position="219"/>
    </location>
</feature>
<dbReference type="InterPro" id="IPR040807">
    <property type="entry name" value="DUF5522"/>
</dbReference>
<keyword evidence="6" id="KW-0315">Glutamine amidotransferase</keyword>
<dbReference type="PANTHER" id="PTHR43873:SF1">
    <property type="entry name" value="COBYRINATE A,C-DIAMIDE SYNTHASE"/>
    <property type="match status" value="1"/>
</dbReference>
<dbReference type="GO" id="GO:0042242">
    <property type="term" value="F:cobyrinic acid a,c-diamide synthase activity"/>
    <property type="evidence" value="ECO:0007669"/>
    <property type="project" value="InterPro"/>
</dbReference>
<dbReference type="Proteomes" id="UP000626109">
    <property type="component" value="Unassembled WGS sequence"/>
</dbReference>
<feature type="region of interest" description="Disordered" evidence="7">
    <location>
        <begin position="890"/>
        <end position="909"/>
    </location>
</feature>
<evidence type="ECO:0000313" key="11">
    <source>
        <dbReference type="Proteomes" id="UP000626109"/>
    </source>
</evidence>
<sequence>MPPPTPVIVVAGTNSGVGKTTVACGLMKAFKEAGLRVQPFKVGPDFLDGMHHAAALGGGAAASVNLDGWMMGREGCLEAFHHAMRASSADLAIVEGCMGLHDGRDGCSDEGSTAQVAKWLGAPVLLVLDCWSLARSAAAMVHGFKTFDPEVRLAGVLLNRVAGASHAAWLREAMASASSTATVAVLGCLPSDKRVETPERLLGLLPPPSSSSSSSFPSGTTKNARLAALHTLMTEHVDLTTLQALAATATTPPLAPPPLPRSVAQVTGSEDESSSLPPVRIAVARDEAFCFIYQDNLRLLRDAGATLVFFSPLRDRALPPDIDGLYLVGGYPELHARELAANTDMHAAVQAFAQRGGFVWAECGGLMYLAKKLYLRPADVQTAKVAAEAAERPPPPDRLEEAPASLPSDPSDSLVHEMCGLLPFDVTMTPRMAMGYCTARLRGPTAKLLGLPPGTAVRCQQYHFSEATVPGGGEPAVMVDQTTGGGAGIKGIEVHAFDVRMEAPNALESPEGALLCGGRTVATYCHVHLGSDPRLASAFVRAARFGQRVVSLTPAATEMLALLFGVRNRARQRLLGVSEHCDYPRWMVEGLHKVSKSAVDLREGMSGAEVDSALKKAKQDGGLTSAHVLDVDWLAMRRPGLVLTQDSCAVCDATVGTVRGALEAAGLDPRCALTLAPVTVDQVFRAMRQLGAALGLPEEETEAVVGPLEARLATVAAAVHQSREEERDGASRLQRPRVLGLESVCPLVASGMWLPDMRLRAGGIDALEGAFPGCPARLVGPTEIEACGADFVVLCCCGRSALGAAEEAKALLACEGTWALPALQARPMTQFFVVGHENFSRPGPRVVDGIETMSALLLLPSDAGALLPTDPVVRVSLKGVLRLVVEDEDDEEIQAEGGRGKKPRGKPKSWRFESVLPEDESNPASSTAPLHAPPNHGVPPVRCASALVATDSHGLLVFGGEVAVSSEDSATGRPLAVQRLADVWTLDPPTKAGKWEACSAPSPTWRGPWACGVTAFEEVPTPRSNHAAVACGDHLLVFGGWSADGATPLSHPELLHLDTRCWTHCSTVNAAPPPRGNPTLVYSPYRHLAILYGGWNKATRLGDVWCLDMESWTWHSGPPSPDTDIATPGEEATPRARTDHDSALWRASPQEERMLVFGGSTSSGSSDELWSLDCSGGAPHEWSWRDEKENAAMTLGGKGPWPPARTSHAIAVAGSGASASLVVVGGQDGALGLGAAAIVADAWVLSPLGGLWGGDPTADHPRLGFSATWTRLEWNGIYPLLRCRHSMVIQGGLAIVYGGYDGINILDEHHSLFAAPVTPAAAAGKEDNTAARAAGGEVEAAVAVKRLQERWEAERPLTEADLPPEARAKASKSTVPLAMAKALHRHAVNSCAPPRDTYIDPSSGYSVFTQAYLKRRPCCGNSCRHCPWGHANVPGNARKGKAEDVEDVEDVARQMLDSARS</sequence>
<keyword evidence="5" id="KW-0460">Magnesium</keyword>
<evidence type="ECO:0000256" key="7">
    <source>
        <dbReference type="SAM" id="MobiDB-lite"/>
    </source>
</evidence>
<dbReference type="SUPFAM" id="SSF117281">
    <property type="entry name" value="Kelch motif"/>
    <property type="match status" value="1"/>
</dbReference>
<dbReference type="Gene3D" id="2.120.10.80">
    <property type="entry name" value="Kelch-type beta propeller"/>
    <property type="match status" value="2"/>
</dbReference>
<feature type="region of interest" description="Disordered" evidence="7">
    <location>
        <begin position="916"/>
        <end position="937"/>
    </location>
</feature>
<keyword evidence="4" id="KW-0067">ATP-binding</keyword>
<feature type="compositionally biased region" description="Basic and acidic residues" evidence="7">
    <location>
        <begin position="389"/>
        <end position="401"/>
    </location>
</feature>
<reference evidence="10" key="1">
    <citation type="submission" date="2021-02" db="EMBL/GenBank/DDBJ databases">
        <authorList>
            <person name="Dougan E. K."/>
            <person name="Rhodes N."/>
            <person name="Thang M."/>
            <person name="Chan C."/>
        </authorList>
    </citation>
    <scope>NUCLEOTIDE SEQUENCE</scope>
</reference>
<dbReference type="Pfam" id="PF24681">
    <property type="entry name" value="Kelch_KLHDC2_KLHL20_DRC7"/>
    <property type="match status" value="1"/>
</dbReference>
<evidence type="ECO:0000256" key="6">
    <source>
        <dbReference type="ARBA" id="ARBA00022962"/>
    </source>
</evidence>
<feature type="compositionally biased region" description="Basic residues" evidence="7">
    <location>
        <begin position="900"/>
        <end position="909"/>
    </location>
</feature>
<dbReference type="PROSITE" id="PS51274">
    <property type="entry name" value="GATASE_COBBQ"/>
    <property type="match status" value="1"/>
</dbReference>
<dbReference type="CDD" id="cd05388">
    <property type="entry name" value="CobB_N"/>
    <property type="match status" value="1"/>
</dbReference>
<evidence type="ECO:0000256" key="3">
    <source>
        <dbReference type="ARBA" id="ARBA00022741"/>
    </source>
</evidence>
<dbReference type="Pfam" id="PF01656">
    <property type="entry name" value="CbiA"/>
    <property type="match status" value="1"/>
</dbReference>
<organism evidence="10 11">
    <name type="scientific">Polarella glacialis</name>
    <name type="common">Dinoflagellate</name>
    <dbReference type="NCBI Taxonomy" id="89957"/>
    <lineage>
        <taxon>Eukaryota</taxon>
        <taxon>Sar</taxon>
        <taxon>Alveolata</taxon>
        <taxon>Dinophyceae</taxon>
        <taxon>Suessiales</taxon>
        <taxon>Suessiaceae</taxon>
        <taxon>Polarella</taxon>
    </lineage>
</organism>
<feature type="domain" description="CobB/CobQ-like glutamine amidotransferase" evidence="9">
    <location>
        <begin position="280"/>
        <end position="376"/>
    </location>
</feature>
<evidence type="ECO:0000259" key="8">
    <source>
        <dbReference type="Pfam" id="PF01656"/>
    </source>
</evidence>
<dbReference type="Pfam" id="PF17653">
    <property type="entry name" value="DUF5522"/>
    <property type="match status" value="1"/>
</dbReference>
<evidence type="ECO:0000256" key="4">
    <source>
        <dbReference type="ARBA" id="ARBA00022840"/>
    </source>
</evidence>
<evidence type="ECO:0000256" key="1">
    <source>
        <dbReference type="ARBA" id="ARBA00001946"/>
    </source>
</evidence>
<dbReference type="SUPFAM" id="SSF52317">
    <property type="entry name" value="Class I glutamine amidotransferase-like"/>
    <property type="match status" value="1"/>
</dbReference>
<dbReference type="SUPFAM" id="SSF53807">
    <property type="entry name" value="Helical backbone' metal receptor"/>
    <property type="match status" value="1"/>
</dbReference>
<dbReference type="InterPro" id="IPR004484">
    <property type="entry name" value="CbiA/CobB_synth"/>
</dbReference>
<name>A0A813JRT8_POLGL</name>
<dbReference type="InterPro" id="IPR027417">
    <property type="entry name" value="P-loop_NTPase"/>
</dbReference>
<evidence type="ECO:0000256" key="2">
    <source>
        <dbReference type="ARBA" id="ARBA00022598"/>
    </source>
</evidence>
<evidence type="ECO:0000259" key="9">
    <source>
        <dbReference type="Pfam" id="PF07685"/>
    </source>
</evidence>